<feature type="compositionally biased region" description="Basic and acidic residues" evidence="9">
    <location>
        <begin position="194"/>
        <end position="220"/>
    </location>
</feature>
<feature type="compositionally biased region" description="Polar residues" evidence="9">
    <location>
        <begin position="549"/>
        <end position="558"/>
    </location>
</feature>
<dbReference type="Gene3D" id="3.40.50.300">
    <property type="entry name" value="P-loop containing nucleotide triphosphate hydrolases"/>
    <property type="match status" value="3"/>
</dbReference>
<keyword evidence="3" id="KW-0378">Hydrolase</keyword>
<feature type="compositionally biased region" description="Basic and acidic residues" evidence="9">
    <location>
        <begin position="462"/>
        <end position="483"/>
    </location>
</feature>
<feature type="compositionally biased region" description="Low complexity" evidence="9">
    <location>
        <begin position="11"/>
        <end position="20"/>
    </location>
</feature>
<reference evidence="11" key="1">
    <citation type="submission" date="2011-02" db="EMBL/GenBank/DDBJ databases">
        <authorList>
            <person name="Aslett M."/>
        </authorList>
    </citation>
    <scope>NUCLEOTIDE SEQUENCE</scope>
    <source>
        <strain evidence="11">Liverpool</strain>
    </source>
</reference>
<evidence type="ECO:0000256" key="6">
    <source>
        <dbReference type="ARBA" id="ARBA00023004"/>
    </source>
</evidence>
<dbReference type="InterPro" id="IPR014013">
    <property type="entry name" value="Helic_SF1/SF2_ATP-bd_DinG/Rad3"/>
</dbReference>
<evidence type="ECO:0000256" key="1">
    <source>
        <dbReference type="ARBA" id="ARBA00022723"/>
    </source>
</evidence>
<accession>F0VI35</accession>
<dbReference type="Pfam" id="PF00270">
    <property type="entry name" value="DEAD"/>
    <property type="match status" value="1"/>
</dbReference>
<dbReference type="GO" id="GO:0005634">
    <property type="term" value="C:nucleus"/>
    <property type="evidence" value="ECO:0007669"/>
    <property type="project" value="TreeGrafter"/>
</dbReference>
<keyword evidence="2" id="KW-0547">Nucleotide-binding</keyword>
<reference evidence="11" key="2">
    <citation type="submission" date="2011-03" db="EMBL/GenBank/DDBJ databases">
        <title>Comparative genomics and transcriptomics of Neospora caninum and Toxoplasma gondii.</title>
        <authorList>
            <person name="Reid A.J."/>
            <person name="Sohal A."/>
            <person name="Harris D."/>
            <person name="Quail M."/>
            <person name="Sanders M."/>
            <person name="Berriman M."/>
            <person name="Wastling J.M."/>
            <person name="Pain A."/>
        </authorList>
    </citation>
    <scope>NUCLEOTIDE SEQUENCE</scope>
    <source>
        <strain evidence="11">Liverpool</strain>
    </source>
</reference>
<dbReference type="GO" id="GO:0046872">
    <property type="term" value="F:metal ion binding"/>
    <property type="evidence" value="ECO:0007669"/>
    <property type="project" value="UniProtKB-KW"/>
</dbReference>
<feature type="compositionally biased region" description="Basic and acidic residues" evidence="9">
    <location>
        <begin position="1735"/>
        <end position="1745"/>
    </location>
</feature>
<feature type="compositionally biased region" description="Basic and acidic residues" evidence="9">
    <location>
        <begin position="160"/>
        <end position="176"/>
    </location>
</feature>
<feature type="region of interest" description="Disordered" evidence="9">
    <location>
        <begin position="138"/>
        <end position="248"/>
    </location>
</feature>
<dbReference type="OMA" id="KEVFCES"/>
<dbReference type="SUPFAM" id="SSF52540">
    <property type="entry name" value="P-loop containing nucleoside triphosphate hydrolases"/>
    <property type="match status" value="2"/>
</dbReference>
<reference evidence="13" key="3">
    <citation type="journal article" date="2012" name="PLoS Pathog.">
        <title>Comparative genomics of the apicomplexan parasites Toxoplasma gondii and Neospora caninum: Coccidia differing in host range and transmission strategy.</title>
        <authorList>
            <person name="Reid A.J."/>
            <person name="Vermont S.J."/>
            <person name="Cotton J.A."/>
            <person name="Harris D."/>
            <person name="Hill-Cawthorne G.A."/>
            <person name="Konen-Waisman S."/>
            <person name="Latham S.M."/>
            <person name="Mourier T."/>
            <person name="Norton R."/>
            <person name="Quail M.A."/>
            <person name="Sanders M."/>
            <person name="Shanmugam D."/>
            <person name="Sohal A."/>
            <person name="Wasmuth J.D."/>
            <person name="Brunk B."/>
            <person name="Grigg M.E."/>
            <person name="Howard J.C."/>
            <person name="Parkinson J."/>
            <person name="Roos D.S."/>
            <person name="Trees A.J."/>
            <person name="Berriman M."/>
            <person name="Pain A."/>
            <person name="Wastling J.M."/>
        </authorList>
    </citation>
    <scope>NUCLEOTIDE SEQUENCE [LARGE SCALE GENOMIC DNA]</scope>
    <source>
        <strain evidence="13">Liverpool</strain>
    </source>
</reference>
<feature type="region of interest" description="Disordered" evidence="9">
    <location>
        <begin position="1795"/>
        <end position="1847"/>
    </location>
</feature>
<feature type="region of interest" description="Disordered" evidence="9">
    <location>
        <begin position="1202"/>
        <end position="1227"/>
    </location>
</feature>
<feature type="region of interest" description="Disordered" evidence="9">
    <location>
        <begin position="1412"/>
        <end position="1471"/>
    </location>
</feature>
<keyword evidence="6" id="KW-0408">Iron</keyword>
<evidence type="ECO:0000313" key="13">
    <source>
        <dbReference type="Proteomes" id="UP000007494"/>
    </source>
</evidence>
<dbReference type="InterPro" id="IPR006555">
    <property type="entry name" value="ATP-dep_Helicase_C"/>
</dbReference>
<dbReference type="OrthoDB" id="19182at2759"/>
<evidence type="ECO:0000256" key="7">
    <source>
        <dbReference type="ARBA" id="ARBA00023014"/>
    </source>
</evidence>
<feature type="region of interest" description="Disordered" evidence="9">
    <location>
        <begin position="1979"/>
        <end position="2018"/>
    </location>
</feature>
<sequence>MDPPPVDSEPSRFSFSSFSSVPDGDPEAGQLVSASLPAALLDSLWLPSSIDLLAARLKLLHLRAERNARCVSPAPLADFSPGGPAALAPSSAYEGRGVDSGERQAPEEKTREDACASLHASIDAFVFQPQNALKGGSPFASNPLAAGTHQNGRVTAEARAGGDSRRSADAGSRDFAPRTSDSACAPCGPPNPSRNREDDRKEDESADGEDKGKGRDEPGRRKGGAFGEEEPVLRERTEKQEGRAKTGENAGVALPRLKRSRIKGREAIRGVDVLLHYSSTLTPQREVMAAVIQACQSEKHAIIESPTGTGKTAALLCATLAWQRDAQTEANSRNVGRIIYCTRTQKQASQVIGELKKSPYQPAAVQLASRSHLCPYMNPSLRSFVISAASHHLSHESSCSCPSRSPSSASSSSFCPEARPSPPTSLPPALHAPSLPAASPAGGHPRGKRQGVEPPVCFDETDSTRKRKNEETEKNEPLEKTEGARGPQPETGHEETSEASLPVKAEEPNGLRPETKTEPASDSQKSRREQANGNPWSTPNRFLRVKQGPVSSVASKRTASFPGARNKHGSDSGSSGGLSVTFPSAEKGGASTVSHSRLPHKEKKYIQCSLDALLAKMKTRSPRGEARGLIHTTDPTVRSHREGKEEREGDESARHSAWLCSKRREAPLSADASRFLRQLLLLPAAVSSGSSLANSARLVEDDECRQSGTRVDAWRRRAGRFRDRSETDSFAFLLDRLLGFAVDSCAARGREASASSPQNAAASERAENEEEENAGEEDDAGDGEAHESGGGAWTWATGQQPETRRLARSLGERKRVKLSGEKGTELATASSLRRNAKSGAESWQAARRPQDHPLDQPDGWLCPFYVRLGERRFAESLFDRARPRLVLCSAQGASQAAVDCEAPKGTGDTGCGPEGCAADANGAGNASTVEHAGVGEGCSNQEAGCEEDRGAMDIEELAKFALTSFCSLPPDRGCVSVSRSRVSQKQRQLLSAAGACPYHATLSLLPAADLVVCPYNYVLDPGVSASSKLNDLLKGSVIIFDEGHNVESICREVGSLDLRLPRLVALFHWAEAIRGYIAKQIASPDAAGVPLSFAPFSFAPEALHAKDFSSFFSSAPAFSTSSESAALPASGHGPGEPGEEEAKRRLISSCLPVLLDFLGRLIQVGVKATEGRRALARAVQQHGAELGAEIAWRRRGKLRAGQGGKTWASWRSGAPGGRHSGQGPEDSERLMAVTLRRWGGEVKRRAGDARAPASFSCLPSQSSVGPSGAGLLRPIPPALRPPPSPMSQSLPRPSFPAFASSAHFPREPAPLPRAYSAPTLDGCLDFLLEMGVARPEAEAYGSKVKASLDEIHRLLLLADPQQASNVTRDHANWGDSREMRELENLVHIFALLTAHPNCYQVRLSSELPEEEVERLLSLPETPRSPDRTGPASSPWGSTEEMDAELEGQSERHAEPERTRAPGERETSTSTSKTLCLRNMCLHLWLLAPAVTFERISAQARTVIVASGTLEPIESLMSELGPSFTRRLLPTPVRAGHVAAPAQLAIACLRTMPIGESPSVFFPPGGLVDAHSPQVSGPFASSAPPAPSPPDSNSCMQTQTFSASSCPSFPSSAASAPGCRQRPASMQSLSQSRTSNQAFRFSLPARPSVSLSRSSAFAAGQSVPLECTNRQLSNPSFLVHLGWCIAQLVQAIPGGILVFFPSFSMLERAQRLWRAGSRGREFGSDSAAPKARARRRSGDEKSEGPKKRGGSRQHFSFSQAHADKGGWQASDRADSERMQSVWQVLTLLKKTVLVERGTDAPSPPPVFCRPRRRSDSASDSEELDQAPDPGRLSLARSDAAGDAGGGCERDPKEVFCESVDVQGHALMLAVYRGKMSEGLSFNDDYCRGVICIGIPYPAFRDPKIESKMRFNDTLHLLSPSPEHLLSSASPPVPGPSSSACPAPPRLLASSLSSLSCRSSLSSLPSAASCLQRASDSEAAREKGESFLRTAETGGKAGGQDSRCLRSEGDGKTPTLFATPWQGEGWEATPATPWLDGRRWYTIQAYRALNQAIGRCIRHIHDYGVVILLDSRHVLPSASKCASFAPSSLASLSRGGPAPVNALQRPPETGGTSPHFFCRWFLPHLHTFTSCDSLVQALRGHFYVAPRVAAHRRLLAASGLPAGTHTLLGAVACASSQRKGGDASVQGDSPDSAEEAKTQAESRARKELDEKENALQSGRDGWPGNTARLGSRQAPPHGIVHASPHVDSEAAFPVRLAASSDLIHAKERGVADTGTAPVRPAQLPCQLYALLREVSCGSAHAAERCRETGEARRSSCPRGASPLDQPAHRMFGHRVLPQTGSSDTAPDQERGNAPDTGDETLEGSVCTPEFLQGCLGTFNTAPRGRVHPTNSTQCTQAENGEGVSADNSANCASRREGGKLAVSTSIERESETAENKGCFFAAVPWKRSGDATHPFAEELPSQRGTAETAARADKGNGEEEDEDEVRWKRAVEGKAGEAVCRDGLGGTARKADEAEEGTGADAGREWRPNAEVGATRKEDSVERTGAESWGRREEDREELEDILAAL</sequence>
<keyword evidence="1" id="KW-0479">Metal-binding</keyword>
<evidence type="ECO:0000313" key="11">
    <source>
        <dbReference type="EMBL" id="CBZ53396.1"/>
    </source>
</evidence>
<evidence type="ECO:0000256" key="3">
    <source>
        <dbReference type="ARBA" id="ARBA00022801"/>
    </source>
</evidence>
<feature type="compositionally biased region" description="Basic and acidic residues" evidence="9">
    <location>
        <begin position="2483"/>
        <end position="2493"/>
    </location>
</feature>
<feature type="region of interest" description="Disordered" evidence="9">
    <location>
        <begin position="2305"/>
        <end position="2360"/>
    </location>
</feature>
<dbReference type="Pfam" id="PF13307">
    <property type="entry name" value="Helicase_C_2"/>
    <property type="match status" value="2"/>
</dbReference>
<dbReference type="PANTHER" id="PTHR11472:SF47">
    <property type="entry name" value="FANCONI ANEMIA GROUP J PROTEIN"/>
    <property type="match status" value="1"/>
</dbReference>
<feature type="compositionally biased region" description="Low complexity" evidence="9">
    <location>
        <begin position="752"/>
        <end position="763"/>
    </location>
</feature>
<keyword evidence="4 12" id="KW-0347">Helicase</keyword>
<dbReference type="InParanoid" id="F0VI35"/>
<feature type="compositionally biased region" description="Low complexity" evidence="9">
    <location>
        <begin position="80"/>
        <end position="92"/>
    </location>
</feature>
<feature type="compositionally biased region" description="Basic and acidic residues" evidence="9">
    <location>
        <begin position="2520"/>
        <end position="2552"/>
    </location>
</feature>
<dbReference type="GO" id="GO:0005524">
    <property type="term" value="F:ATP binding"/>
    <property type="evidence" value="ECO:0007669"/>
    <property type="project" value="UniProtKB-KW"/>
</dbReference>
<dbReference type="InterPro" id="IPR006554">
    <property type="entry name" value="Helicase-like_DEXD_c2"/>
</dbReference>
<dbReference type="GO" id="GO:0003677">
    <property type="term" value="F:DNA binding"/>
    <property type="evidence" value="ECO:0007669"/>
    <property type="project" value="InterPro"/>
</dbReference>
<dbReference type="EMBL" id="FR823390">
    <property type="protein sequence ID" value="CBZ53396.1"/>
    <property type="molecule type" value="Genomic_DNA"/>
</dbReference>
<name>F0VI35_NEOCL</name>
<evidence type="ECO:0000256" key="5">
    <source>
        <dbReference type="ARBA" id="ARBA00022840"/>
    </source>
</evidence>
<feature type="compositionally biased region" description="Acidic residues" evidence="9">
    <location>
        <begin position="767"/>
        <end position="782"/>
    </location>
</feature>
<gene>
    <name evidence="12" type="ORF">BN1204_031830</name>
    <name evidence="11" type="ORF">NCLIV_031830</name>
</gene>
<proteinExistence type="predicted"/>
<feature type="region of interest" description="Disordered" evidence="9">
    <location>
        <begin position="1"/>
        <end position="29"/>
    </location>
</feature>
<dbReference type="EMBL" id="LN714483">
    <property type="protein sequence ID" value="CEL67383.1"/>
    <property type="molecule type" value="Genomic_DNA"/>
</dbReference>
<evidence type="ECO:0000256" key="9">
    <source>
        <dbReference type="SAM" id="MobiDB-lite"/>
    </source>
</evidence>
<dbReference type="PROSITE" id="PS51193">
    <property type="entry name" value="HELICASE_ATP_BIND_2"/>
    <property type="match status" value="1"/>
</dbReference>
<feature type="region of interest" description="Disordered" evidence="9">
    <location>
        <begin position="73"/>
        <end position="113"/>
    </location>
</feature>
<dbReference type="eggNOG" id="KOG1132">
    <property type="taxonomic scope" value="Eukaryota"/>
</dbReference>
<dbReference type="GO" id="GO:0006289">
    <property type="term" value="P:nucleotide-excision repair"/>
    <property type="evidence" value="ECO:0007669"/>
    <property type="project" value="TreeGrafter"/>
</dbReference>
<dbReference type="GO" id="GO:0016818">
    <property type="term" value="F:hydrolase activity, acting on acid anhydrides, in phosphorus-containing anhydrides"/>
    <property type="evidence" value="ECO:0007669"/>
    <property type="project" value="InterPro"/>
</dbReference>
<feature type="compositionally biased region" description="Basic and acidic residues" evidence="9">
    <location>
        <begin position="231"/>
        <end position="246"/>
    </location>
</feature>
<organism evidence="11 13">
    <name type="scientific">Neospora caninum (strain Liverpool)</name>
    <dbReference type="NCBI Taxonomy" id="572307"/>
    <lineage>
        <taxon>Eukaryota</taxon>
        <taxon>Sar</taxon>
        <taxon>Alveolata</taxon>
        <taxon>Apicomplexa</taxon>
        <taxon>Conoidasida</taxon>
        <taxon>Coccidia</taxon>
        <taxon>Eucoccidiorida</taxon>
        <taxon>Eimeriorina</taxon>
        <taxon>Sarcocystidae</taxon>
        <taxon>Neospora</taxon>
    </lineage>
</organism>
<dbReference type="GeneID" id="13442570"/>
<feature type="region of interest" description="Disordered" evidence="9">
    <location>
        <begin position="1920"/>
        <end position="1939"/>
    </location>
</feature>
<dbReference type="SMART" id="SM00488">
    <property type="entry name" value="DEXDc2"/>
    <property type="match status" value="1"/>
</dbReference>
<feature type="region of interest" description="Disordered" evidence="9">
    <location>
        <begin position="1123"/>
        <end position="1142"/>
    </location>
</feature>
<dbReference type="InterPro" id="IPR045028">
    <property type="entry name" value="DinG/Rad3-like"/>
</dbReference>
<feature type="domain" description="Helicase ATP-binding" evidence="10">
    <location>
        <begin position="270"/>
        <end position="1093"/>
    </location>
</feature>
<feature type="compositionally biased region" description="Acidic residues" evidence="9">
    <location>
        <begin position="2553"/>
        <end position="2564"/>
    </location>
</feature>
<feature type="region of interest" description="Disordered" evidence="9">
    <location>
        <begin position="2449"/>
        <end position="2564"/>
    </location>
</feature>
<keyword evidence="7" id="KW-0411">Iron-sulfur</keyword>
<evidence type="ECO:0000259" key="10">
    <source>
        <dbReference type="PROSITE" id="PS51193"/>
    </source>
</evidence>
<dbReference type="VEuPathDB" id="ToxoDB:NCLIV_031830"/>
<protein>
    <submittedName>
        <fullName evidence="12">Helicase, putative</fullName>
    </submittedName>
</protein>
<evidence type="ECO:0000256" key="4">
    <source>
        <dbReference type="ARBA" id="ARBA00022806"/>
    </source>
</evidence>
<dbReference type="InterPro" id="IPR011545">
    <property type="entry name" value="DEAD/DEAH_box_helicase_dom"/>
</dbReference>
<keyword evidence="5" id="KW-0067">ATP-binding</keyword>
<dbReference type="PANTHER" id="PTHR11472">
    <property type="entry name" value="DNA REPAIR DEAD HELICASE RAD3/XP-D SUBFAMILY MEMBER"/>
    <property type="match status" value="1"/>
</dbReference>
<feature type="region of interest" description="Disordered" evidence="9">
    <location>
        <begin position="2176"/>
        <end position="2241"/>
    </location>
</feature>
<evidence type="ECO:0000313" key="12">
    <source>
        <dbReference type="EMBL" id="CEL67383.1"/>
    </source>
</evidence>
<dbReference type="RefSeq" id="XP_003883428.1">
    <property type="nucleotide sequence ID" value="XM_003883379.1"/>
</dbReference>
<dbReference type="GO" id="GO:0051536">
    <property type="term" value="F:iron-sulfur cluster binding"/>
    <property type="evidence" value="ECO:0007669"/>
    <property type="project" value="UniProtKB-KW"/>
</dbReference>
<keyword evidence="8" id="KW-0413">Isomerase</keyword>
<feature type="region of interest" description="Disordered" evidence="9">
    <location>
        <begin position="1716"/>
        <end position="1771"/>
    </location>
</feature>
<feature type="compositionally biased region" description="Basic and acidic residues" evidence="9">
    <location>
        <begin position="96"/>
        <end position="113"/>
    </location>
</feature>
<dbReference type="Pfam" id="PF06733">
    <property type="entry name" value="DEAD_2"/>
    <property type="match status" value="1"/>
</dbReference>
<dbReference type="GO" id="GO:0003678">
    <property type="term" value="F:DNA helicase activity"/>
    <property type="evidence" value="ECO:0007669"/>
    <property type="project" value="InterPro"/>
</dbReference>
<feature type="region of interest" description="Disordered" evidence="9">
    <location>
        <begin position="410"/>
        <end position="598"/>
    </location>
</feature>
<evidence type="ECO:0000256" key="2">
    <source>
        <dbReference type="ARBA" id="ARBA00022741"/>
    </source>
</evidence>
<feature type="compositionally biased region" description="Basic and acidic residues" evidence="9">
    <location>
        <begin position="802"/>
        <end position="824"/>
    </location>
</feature>
<feature type="compositionally biased region" description="Basic and acidic residues" evidence="9">
    <location>
        <begin position="2192"/>
        <end position="2211"/>
    </location>
</feature>
<feature type="compositionally biased region" description="Basic and acidic residues" evidence="9">
    <location>
        <begin position="1448"/>
        <end position="1466"/>
    </location>
</feature>
<feature type="compositionally biased region" description="Polar residues" evidence="9">
    <location>
        <begin position="531"/>
        <end position="540"/>
    </location>
</feature>
<dbReference type="GO" id="GO:1990918">
    <property type="term" value="P:double-strand break repair involved in meiotic recombination"/>
    <property type="evidence" value="ECO:0007669"/>
    <property type="project" value="TreeGrafter"/>
</dbReference>
<feature type="compositionally biased region" description="Polar residues" evidence="9">
    <location>
        <begin position="2386"/>
        <end position="2396"/>
    </location>
</feature>
<dbReference type="SMART" id="SM00491">
    <property type="entry name" value="HELICc2"/>
    <property type="match status" value="1"/>
</dbReference>
<evidence type="ECO:0000256" key="8">
    <source>
        <dbReference type="ARBA" id="ARBA00023235"/>
    </source>
</evidence>
<feature type="compositionally biased region" description="Basic and acidic residues" evidence="9">
    <location>
        <begin position="504"/>
        <end position="530"/>
    </location>
</feature>
<reference evidence="12" key="4">
    <citation type="journal article" date="2015" name="PLoS ONE">
        <title>Comprehensive Evaluation of Toxoplasma gondii VEG and Neospora caninum LIV Genomes with Tachyzoite Stage Transcriptome and Proteome Defines Novel Transcript Features.</title>
        <authorList>
            <person name="Ramaprasad A."/>
            <person name="Mourier T."/>
            <person name="Naeem R."/>
            <person name="Malas T.B."/>
            <person name="Moussa E."/>
            <person name="Panigrahi A."/>
            <person name="Vermont S.J."/>
            <person name="Otto T.D."/>
            <person name="Wastling J."/>
            <person name="Pain A."/>
        </authorList>
    </citation>
    <scope>NUCLEOTIDE SEQUENCE</scope>
    <source>
        <strain evidence="12">Liverpool</strain>
    </source>
</reference>
<feature type="region of interest" description="Disordered" evidence="9">
    <location>
        <begin position="1572"/>
        <end position="1598"/>
    </location>
</feature>
<keyword evidence="13" id="KW-1185">Reference proteome</keyword>
<dbReference type="InterPro" id="IPR027417">
    <property type="entry name" value="P-loop_NTPase"/>
</dbReference>
<feature type="compositionally biased region" description="Low complexity" evidence="9">
    <location>
        <begin position="427"/>
        <end position="441"/>
    </location>
</feature>
<feature type="region of interest" description="Disordered" evidence="9">
    <location>
        <begin position="750"/>
        <end position="856"/>
    </location>
</feature>
<dbReference type="InterPro" id="IPR010614">
    <property type="entry name" value="RAD3-like_helicase_DEAD"/>
</dbReference>
<dbReference type="Proteomes" id="UP000007494">
    <property type="component" value="Chromosome VIII"/>
</dbReference>
<feature type="region of interest" description="Disordered" evidence="9">
    <location>
        <begin position="2378"/>
        <end position="2417"/>
    </location>
</feature>